<feature type="transmembrane region" description="Helical" evidence="1">
    <location>
        <begin position="67"/>
        <end position="83"/>
    </location>
</feature>
<dbReference type="Proteomes" id="UP000033047">
    <property type="component" value="Unassembled WGS sequence"/>
</dbReference>
<feature type="transmembrane region" description="Helical" evidence="1">
    <location>
        <begin position="95"/>
        <end position="117"/>
    </location>
</feature>
<comment type="caution">
    <text evidence="2">The sequence shown here is derived from an EMBL/GenBank/DDBJ whole genome shotgun (WGS) entry which is preliminary data.</text>
</comment>
<keyword evidence="1" id="KW-1133">Transmembrane helix</keyword>
<feature type="transmembrane region" description="Helical" evidence="1">
    <location>
        <begin position="37"/>
        <end position="55"/>
    </location>
</feature>
<reference evidence="2 3" key="1">
    <citation type="submission" date="2013-04" db="EMBL/GenBank/DDBJ databases">
        <title>The Genome Sequence of Parabacteroides goldsteinii DSM 19448.</title>
        <authorList>
            <consortium name="The Broad Institute Genomics Platform"/>
            <person name="Earl A."/>
            <person name="Ward D."/>
            <person name="Feldgarden M."/>
            <person name="Gevers D."/>
            <person name="Martens E."/>
            <person name="Sakamoto M."/>
            <person name="Benno Y."/>
            <person name="Song Y."/>
            <person name="Liu C."/>
            <person name="Lee J."/>
            <person name="Bolanos M."/>
            <person name="Vaisanen M.L."/>
            <person name="Finegold S.M."/>
            <person name="Walker B."/>
            <person name="Young S."/>
            <person name="Zeng Q."/>
            <person name="Gargeya S."/>
            <person name="Fitzgerald M."/>
            <person name="Haas B."/>
            <person name="Abouelleil A."/>
            <person name="Allen A.W."/>
            <person name="Alvarado L."/>
            <person name="Arachchi H.M."/>
            <person name="Berlin A.M."/>
            <person name="Chapman S.B."/>
            <person name="Gainer-Dewar J."/>
            <person name="Goldberg J."/>
            <person name="Griggs A."/>
            <person name="Gujja S."/>
            <person name="Hansen M."/>
            <person name="Howarth C."/>
            <person name="Imamovic A."/>
            <person name="Ireland A."/>
            <person name="Larimer J."/>
            <person name="McCowan C."/>
            <person name="Murphy C."/>
            <person name="Pearson M."/>
            <person name="Poon T.W."/>
            <person name="Priest M."/>
            <person name="Roberts A."/>
            <person name="Saif S."/>
            <person name="Shea T."/>
            <person name="Sisk P."/>
            <person name="Sykes S."/>
            <person name="Wortman J."/>
            <person name="Nusbaum C."/>
            <person name="Birren B."/>
        </authorList>
    </citation>
    <scope>NUCLEOTIDE SEQUENCE [LARGE SCALE GENOMIC DNA]</scope>
    <source>
        <strain evidence="2 3">DSM 19448</strain>
    </source>
</reference>
<dbReference type="AlphaFoldDB" id="A0A0F5IKD3"/>
<accession>A0A0F5IKD3</accession>
<evidence type="ECO:0000313" key="2">
    <source>
        <dbReference type="EMBL" id="KKB45963.1"/>
    </source>
</evidence>
<keyword evidence="1" id="KW-0472">Membrane</keyword>
<evidence type="ECO:0000313" key="3">
    <source>
        <dbReference type="Proteomes" id="UP000033047"/>
    </source>
</evidence>
<sequence length="123" mass="14726">MKNIIKWTLFALFIYALFFLSNIIIERGDNNLSYLLYRSLMFSFPCCFFFINVTRYIQKKKIILKELYINSFLFYIIQSLIFYKLSIINDLKSNYLLSNIEALILTFIILLIIIGTVKYKTNK</sequence>
<proteinExistence type="predicted"/>
<feature type="transmembrane region" description="Helical" evidence="1">
    <location>
        <begin position="7"/>
        <end position="25"/>
    </location>
</feature>
<name>A0A0F5IKD3_9BACT</name>
<organism evidence="2 3">
    <name type="scientific">Parabacteroides goldsteinii DSM 19448 = WAL 12034</name>
    <dbReference type="NCBI Taxonomy" id="927665"/>
    <lineage>
        <taxon>Bacteria</taxon>
        <taxon>Pseudomonadati</taxon>
        <taxon>Bacteroidota</taxon>
        <taxon>Bacteroidia</taxon>
        <taxon>Bacteroidales</taxon>
        <taxon>Tannerellaceae</taxon>
        <taxon>Parabacteroides</taxon>
    </lineage>
</organism>
<dbReference type="STRING" id="927665.HMPREF1535_04778"/>
<keyword evidence="1" id="KW-0812">Transmembrane</keyword>
<evidence type="ECO:0000256" key="1">
    <source>
        <dbReference type="SAM" id="Phobius"/>
    </source>
</evidence>
<gene>
    <name evidence="2" type="ORF">HMPREF1535_04778</name>
</gene>
<dbReference type="HOGENOM" id="CLU_2013056_0_0_10"/>
<dbReference type="EMBL" id="AQHV01000027">
    <property type="protein sequence ID" value="KKB45963.1"/>
    <property type="molecule type" value="Genomic_DNA"/>
</dbReference>
<dbReference type="PATRIC" id="fig|927665.4.peg.4899"/>
<protein>
    <submittedName>
        <fullName evidence="2">Uncharacterized protein</fullName>
    </submittedName>
</protein>